<keyword evidence="5 7" id="KW-1133">Transmembrane helix</keyword>
<feature type="transmembrane region" description="Helical" evidence="7">
    <location>
        <begin position="171"/>
        <end position="198"/>
    </location>
</feature>
<evidence type="ECO:0000256" key="2">
    <source>
        <dbReference type="ARBA" id="ARBA00005745"/>
    </source>
</evidence>
<dbReference type="InterPro" id="IPR018076">
    <property type="entry name" value="T2SS_GspF_dom"/>
</dbReference>
<protein>
    <recommendedName>
        <fullName evidence="8">Type II secretion system protein GspF domain-containing protein</fullName>
    </recommendedName>
</protein>
<dbReference type="PANTHER" id="PTHR30012:SF0">
    <property type="entry name" value="TYPE II SECRETION SYSTEM PROTEIN F-RELATED"/>
    <property type="match status" value="1"/>
</dbReference>
<dbReference type="InterPro" id="IPR003004">
    <property type="entry name" value="GspF/PilC"/>
</dbReference>
<gene>
    <name evidence="9" type="ORF">B2M26_06060</name>
</gene>
<keyword evidence="3" id="KW-1003">Cell membrane</keyword>
<dbReference type="Gene3D" id="1.20.81.30">
    <property type="entry name" value="Type II secretion system (T2SS), domain F"/>
    <property type="match status" value="2"/>
</dbReference>
<accession>A0A1V4EUC8</accession>
<sequence>MLKRFTSGRSMRMWLQRKSQNRTRAMSMEILFTDLHDLLDAGIDIQLSLQIMRESVVDLQLKTWIEVIHDGLLEGLTISSQCDALQFPLIYIAIIQSGEAIGDLVEALDLCSGYMIRRRIMRERFQKLTLYPTFLFLLTLTVMETMSLTVIPNLKRMSNALNLETVSSNFWYDFFGLFAIYLPISVGGIGILSVFIVWKRKWFFPRMIHFLLQKKVTRTFTQLMLSSPGLDMLTFLLRGGTDVLRALNIVSELDALNTGEWCKLVSRDIEQGIPFSESLKKIDRMPTHVAMIMAHAESTGLFAESFQRASESVTRMLERHVERMAKWAEPILIFFLGGMVMASTMMLLLPMLSLVRQMS</sequence>
<evidence type="ECO:0000256" key="7">
    <source>
        <dbReference type="SAM" id="Phobius"/>
    </source>
</evidence>
<evidence type="ECO:0000313" key="10">
    <source>
        <dbReference type="Proteomes" id="UP000190229"/>
    </source>
</evidence>
<proteinExistence type="inferred from homology"/>
<evidence type="ECO:0000259" key="8">
    <source>
        <dbReference type="Pfam" id="PF00482"/>
    </source>
</evidence>
<comment type="caution">
    <text evidence="9">The sequence shown here is derived from an EMBL/GenBank/DDBJ whole genome shotgun (WGS) entry which is preliminary data.</text>
</comment>
<evidence type="ECO:0000256" key="1">
    <source>
        <dbReference type="ARBA" id="ARBA00004651"/>
    </source>
</evidence>
<dbReference type="GO" id="GO:0005886">
    <property type="term" value="C:plasma membrane"/>
    <property type="evidence" value="ECO:0007669"/>
    <property type="project" value="UniProtKB-SubCell"/>
</dbReference>
<evidence type="ECO:0000256" key="4">
    <source>
        <dbReference type="ARBA" id="ARBA00022692"/>
    </source>
</evidence>
<name>A0A1V4EUC8_9BACL</name>
<feature type="domain" description="Type II secretion system protein GspF" evidence="8">
    <location>
        <begin position="231"/>
        <end position="350"/>
    </location>
</feature>
<evidence type="ECO:0000256" key="3">
    <source>
        <dbReference type="ARBA" id="ARBA00022475"/>
    </source>
</evidence>
<organism evidence="9 10">
    <name type="scientific">Ferroacidibacillus organovorans</name>
    <dbReference type="NCBI Taxonomy" id="1765683"/>
    <lineage>
        <taxon>Bacteria</taxon>
        <taxon>Bacillati</taxon>
        <taxon>Bacillota</taxon>
        <taxon>Bacilli</taxon>
        <taxon>Bacillales</taxon>
        <taxon>Alicyclobacillaceae</taxon>
        <taxon>Ferroacidibacillus</taxon>
    </lineage>
</organism>
<dbReference type="EMBL" id="MWPS01000016">
    <property type="protein sequence ID" value="OPG16440.1"/>
    <property type="molecule type" value="Genomic_DNA"/>
</dbReference>
<dbReference type="Pfam" id="PF00482">
    <property type="entry name" value="T2SSF"/>
    <property type="match status" value="2"/>
</dbReference>
<comment type="similarity">
    <text evidence="2">Belongs to the GSP F family.</text>
</comment>
<dbReference type="Proteomes" id="UP000190229">
    <property type="component" value="Unassembled WGS sequence"/>
</dbReference>
<evidence type="ECO:0000313" key="9">
    <source>
        <dbReference type="EMBL" id="OPG16440.1"/>
    </source>
</evidence>
<feature type="transmembrane region" description="Helical" evidence="7">
    <location>
        <begin position="331"/>
        <end position="355"/>
    </location>
</feature>
<keyword evidence="4 7" id="KW-0812">Transmembrane</keyword>
<keyword evidence="6 7" id="KW-0472">Membrane</keyword>
<feature type="transmembrane region" description="Helical" evidence="7">
    <location>
        <begin position="128"/>
        <end position="151"/>
    </location>
</feature>
<dbReference type="InterPro" id="IPR042094">
    <property type="entry name" value="T2SS_GspF_sf"/>
</dbReference>
<dbReference type="OrthoDB" id="2974223at2"/>
<evidence type="ECO:0000256" key="6">
    <source>
        <dbReference type="ARBA" id="ARBA00023136"/>
    </source>
</evidence>
<feature type="domain" description="Type II secretion system protein GspF" evidence="8">
    <location>
        <begin position="35"/>
        <end position="152"/>
    </location>
</feature>
<comment type="subcellular location">
    <subcellularLocation>
        <location evidence="1">Cell membrane</location>
        <topology evidence="1">Multi-pass membrane protein</topology>
    </subcellularLocation>
</comment>
<reference evidence="9 10" key="1">
    <citation type="submission" date="2017-02" db="EMBL/GenBank/DDBJ databases">
        <title>Draft genome of Acidibacillus ferrooxidans Huett2.</title>
        <authorList>
            <person name="Schopf S."/>
        </authorList>
    </citation>
    <scope>NUCLEOTIDE SEQUENCE [LARGE SCALE GENOMIC DNA]</scope>
    <source>
        <strain evidence="9 10">Huett2</strain>
    </source>
</reference>
<dbReference type="AlphaFoldDB" id="A0A1V4EUC8"/>
<evidence type="ECO:0000256" key="5">
    <source>
        <dbReference type="ARBA" id="ARBA00022989"/>
    </source>
</evidence>
<dbReference type="PANTHER" id="PTHR30012">
    <property type="entry name" value="GENERAL SECRETION PATHWAY PROTEIN"/>
    <property type="match status" value="1"/>
</dbReference>
<keyword evidence="10" id="KW-1185">Reference proteome</keyword>